<evidence type="ECO:0000313" key="3">
    <source>
        <dbReference type="Proteomes" id="UP000236343"/>
    </source>
</evidence>
<accession>A0A2G8XLM7</accession>
<dbReference type="Pfam" id="PF04092">
    <property type="entry name" value="SAG"/>
    <property type="match status" value="1"/>
</dbReference>
<gene>
    <name evidence="2" type="ORF">TGCOUG_396570</name>
</gene>
<dbReference type="VEuPathDB" id="ToxoDB:TGCOUG_396570"/>
<evidence type="ECO:0000259" key="1">
    <source>
        <dbReference type="Pfam" id="PF04092"/>
    </source>
</evidence>
<name>A0A2G8XLM7_TOXGO</name>
<protein>
    <submittedName>
        <fullName evidence="2">SAG-related sequence protein SRS48E</fullName>
    </submittedName>
</protein>
<dbReference type="Proteomes" id="UP000236343">
    <property type="component" value="Unassembled WGS sequence"/>
</dbReference>
<dbReference type="Gene3D" id="2.60.40.1320">
    <property type="entry name" value="SRS domain"/>
    <property type="match status" value="1"/>
</dbReference>
<dbReference type="AlphaFoldDB" id="A0A2G8XLM7"/>
<comment type="caution">
    <text evidence="2">The sequence shown here is derived from an EMBL/GenBank/DDBJ whole genome shotgun (WGS) entry which is preliminary data.</text>
</comment>
<feature type="domain" description="SRS" evidence="1">
    <location>
        <begin position="5"/>
        <end position="140"/>
    </location>
</feature>
<dbReference type="InterPro" id="IPR007226">
    <property type="entry name" value="SRS_dom"/>
</dbReference>
<proteinExistence type="predicted"/>
<dbReference type="GO" id="GO:0016020">
    <property type="term" value="C:membrane"/>
    <property type="evidence" value="ECO:0007669"/>
    <property type="project" value="InterPro"/>
</dbReference>
<dbReference type="EMBL" id="AGQR02004840">
    <property type="protein sequence ID" value="PIL95936.1"/>
    <property type="molecule type" value="Genomic_DNA"/>
</dbReference>
<reference evidence="2 3" key="1">
    <citation type="journal article" date="2016" name="Nat. Commun.">
        <title>Local admixture of amplified and diversified secreted pathogenesis determinants shapes mosaic Toxoplasma gondii genomes.</title>
        <authorList>
            <person name="Lorenzi H."/>
            <person name="Khan A."/>
            <person name="Behnke M.S."/>
            <person name="Namasivayam S."/>
            <person name="Swapna L.S."/>
            <person name="Hadjithomas M."/>
            <person name="Karamycheva S."/>
            <person name="Pinney D."/>
            <person name="Brunk B.P."/>
            <person name="Ajioka J.W."/>
            <person name="Ajzenberg D."/>
            <person name="Boothroyd J.C."/>
            <person name="Boyle J.P."/>
            <person name="Darde M.L."/>
            <person name="Diaz-Miranda M.A."/>
            <person name="Dubey J.P."/>
            <person name="Fritz H.M."/>
            <person name="Gennari S.M."/>
            <person name="Gregory B.D."/>
            <person name="Kim K."/>
            <person name="Saeij J.P."/>
            <person name="Su C."/>
            <person name="White M.W."/>
            <person name="Zhu X.Q."/>
            <person name="Howe D.K."/>
            <person name="Rosenthal B.M."/>
            <person name="Grigg M.E."/>
            <person name="Parkinson J."/>
            <person name="Liu L."/>
            <person name="Kissinger J.C."/>
            <person name="Roos D.S."/>
            <person name="Sibley L.D."/>
        </authorList>
    </citation>
    <scope>NUCLEOTIDE SEQUENCE [LARGE SCALE GENOMIC DNA]</scope>
    <source>
        <strain evidence="2 3">COUG</strain>
    </source>
</reference>
<dbReference type="InterPro" id="IPR036755">
    <property type="entry name" value="SRS_dom_sf"/>
</dbReference>
<feature type="non-terminal residue" evidence="2">
    <location>
        <position position="1"/>
    </location>
</feature>
<organism evidence="2 3">
    <name type="scientific">Toxoplasma gondii COUG</name>
    <dbReference type="NCBI Taxonomy" id="1074873"/>
    <lineage>
        <taxon>Eukaryota</taxon>
        <taxon>Sar</taxon>
        <taxon>Alveolata</taxon>
        <taxon>Apicomplexa</taxon>
        <taxon>Conoidasida</taxon>
        <taxon>Coccidia</taxon>
        <taxon>Eucoccidiorida</taxon>
        <taxon>Eimeriorina</taxon>
        <taxon>Sarcocystidae</taxon>
        <taxon>Toxoplasma</taxon>
    </lineage>
</organism>
<evidence type="ECO:0000313" key="2">
    <source>
        <dbReference type="EMBL" id="PIL95936.1"/>
    </source>
</evidence>
<sequence>ETGDVVMCLEGKKQTVVSVSLKDVNDLIKFACPKGSAVFPPITGGSQQFCTDSWCSAQATVGDAVSIELSEKTQEEQDEDEKKKPSLEGLKVYTVTMKKQNLTSSTLYFQCRPEKEPAEARVDTPGGKFDPNTTKCVIQVAAYGSKPAAEGATESESCNTVPG</sequence>